<dbReference type="PANTHER" id="PTHR37423:SF2">
    <property type="entry name" value="MEMBRANE-BOUND LYTIC MUREIN TRANSGLYCOSYLASE C"/>
    <property type="match status" value="1"/>
</dbReference>
<dbReference type="EMBL" id="JACICB010000002">
    <property type="protein sequence ID" value="MBB3704397.1"/>
    <property type="molecule type" value="Genomic_DNA"/>
</dbReference>
<dbReference type="Proteomes" id="UP000075755">
    <property type="component" value="Plasmid pAA01"/>
</dbReference>
<dbReference type="InterPro" id="IPR023346">
    <property type="entry name" value="Lysozyme-like_dom_sf"/>
</dbReference>
<protein>
    <submittedName>
        <fullName evidence="5">Lytic transglycosylase</fullName>
    </submittedName>
    <submittedName>
        <fullName evidence="6">Soluble lytic murein transglycosylase-like protein</fullName>
    </submittedName>
</protein>
<evidence type="ECO:0000313" key="8">
    <source>
        <dbReference type="Proteomes" id="UP000577697"/>
    </source>
</evidence>
<evidence type="ECO:0000313" key="6">
    <source>
        <dbReference type="EMBL" id="MBB3704397.1"/>
    </source>
</evidence>
<name>A0AAC8YVI3_AMIAI</name>
<keyword evidence="8" id="KW-1185">Reference proteome</keyword>
<feature type="signal peptide" evidence="3">
    <location>
        <begin position="1"/>
        <end position="23"/>
    </location>
</feature>
<dbReference type="Proteomes" id="UP000577697">
    <property type="component" value="Unassembled WGS sequence"/>
</dbReference>
<geneLocation type="plasmid" evidence="5 7">
    <name>pAA01</name>
</geneLocation>
<keyword evidence="3" id="KW-0732">Signal</keyword>
<evidence type="ECO:0000256" key="2">
    <source>
        <dbReference type="ARBA" id="ARBA00009387"/>
    </source>
</evidence>
<dbReference type="PANTHER" id="PTHR37423">
    <property type="entry name" value="SOLUBLE LYTIC MUREIN TRANSGLYCOSYLASE-RELATED"/>
    <property type="match status" value="1"/>
</dbReference>
<dbReference type="InterPro" id="IPR008258">
    <property type="entry name" value="Transglycosylase_SLT_dom_1"/>
</dbReference>
<reference evidence="6 8" key="2">
    <citation type="submission" date="2020-08" db="EMBL/GenBank/DDBJ databases">
        <title>Genomic Encyclopedia of Type Strains, Phase IV (KMG-IV): sequencing the most valuable type-strain genomes for metagenomic binning, comparative biology and taxonomic classification.</title>
        <authorList>
            <person name="Goeker M."/>
        </authorList>
    </citation>
    <scope>NUCLEOTIDE SEQUENCE [LARGE SCALE GENOMIC DNA]</scope>
    <source>
        <strain evidence="6 8">DSM 10368</strain>
    </source>
</reference>
<gene>
    <name evidence="5" type="ORF">AA2016_5904</name>
    <name evidence="6" type="ORF">FHS67_000700</name>
</gene>
<dbReference type="EMBL" id="CP015006">
    <property type="protein sequence ID" value="AMS44809.1"/>
    <property type="molecule type" value="Genomic_DNA"/>
</dbReference>
<feature type="domain" description="Transglycosylase SLT" evidence="4">
    <location>
        <begin position="64"/>
        <end position="157"/>
    </location>
</feature>
<evidence type="ECO:0000313" key="5">
    <source>
        <dbReference type="EMBL" id="AMS44809.1"/>
    </source>
</evidence>
<dbReference type="SUPFAM" id="SSF53955">
    <property type="entry name" value="Lysozyme-like"/>
    <property type="match status" value="1"/>
</dbReference>
<organism evidence="5 7">
    <name type="scientific">Aminobacter aminovorans</name>
    <name type="common">Chelatobacter heintzii</name>
    <dbReference type="NCBI Taxonomy" id="83263"/>
    <lineage>
        <taxon>Bacteria</taxon>
        <taxon>Pseudomonadati</taxon>
        <taxon>Pseudomonadota</taxon>
        <taxon>Alphaproteobacteria</taxon>
        <taxon>Hyphomicrobiales</taxon>
        <taxon>Phyllobacteriaceae</taxon>
        <taxon>Aminobacter</taxon>
    </lineage>
</organism>
<sequence>MMTKHVAPALLAASLTFSAAASAVIPEQVRPQAERVVHARAAACDGPGNEADREAFRALAACEARAKELPEEFALAVMEIESFYDPEARGGDGEVGLMQVMPATARLMGFRGTLDELADPRTNIALGVRYLAGAFRLAEGDLCTTVMKYRAGHAETRFSALSVRYCLRARAILERDGFKVTGTVPEATFGFAAVAGLGEVNAKGSAAPKGVCVRRSFVPGPRYMRCVEYRPAAQARHIRSLRAKLFGG</sequence>
<evidence type="ECO:0000256" key="3">
    <source>
        <dbReference type="SAM" id="SignalP"/>
    </source>
</evidence>
<evidence type="ECO:0000313" key="7">
    <source>
        <dbReference type="Proteomes" id="UP000075755"/>
    </source>
</evidence>
<comment type="similarity">
    <text evidence="1">Belongs to the transglycosylase Slt family.</text>
</comment>
<evidence type="ECO:0000259" key="4">
    <source>
        <dbReference type="Pfam" id="PF01464"/>
    </source>
</evidence>
<evidence type="ECO:0000256" key="1">
    <source>
        <dbReference type="ARBA" id="ARBA00007734"/>
    </source>
</evidence>
<feature type="chain" id="PRO_5042208702" evidence="3">
    <location>
        <begin position="24"/>
        <end position="248"/>
    </location>
</feature>
<dbReference type="AlphaFoldDB" id="A0AAC8YVI3"/>
<dbReference type="KEGG" id="aak:AA2016_5904"/>
<dbReference type="RefSeq" id="WP_067968172.1">
    <property type="nucleotide sequence ID" value="NZ_CP015006.1"/>
</dbReference>
<dbReference type="Gene3D" id="1.10.530.10">
    <property type="match status" value="1"/>
</dbReference>
<dbReference type="Pfam" id="PF01464">
    <property type="entry name" value="SLT"/>
    <property type="match status" value="1"/>
</dbReference>
<comment type="similarity">
    <text evidence="2">Belongs to the virb1 family.</text>
</comment>
<reference evidence="5 7" key="1">
    <citation type="submission" date="2016-03" db="EMBL/GenBank/DDBJ databases">
        <title>Complete genome of Aminobacter aminovorans KCTC 2477.</title>
        <authorList>
            <person name="Kim K.M."/>
        </authorList>
    </citation>
    <scope>NUCLEOTIDE SEQUENCE [LARGE SCALE GENOMIC DNA]</scope>
    <source>
        <strain evidence="5 7">KCTC 2477</strain>
        <plasmid evidence="5 7">pAA01</plasmid>
    </source>
</reference>
<keyword evidence="5" id="KW-0614">Plasmid</keyword>
<accession>A0AAC8YVI3</accession>
<proteinExistence type="inferred from homology"/>